<evidence type="ECO:0000313" key="1">
    <source>
        <dbReference type="EMBL" id="RHZ63480.1"/>
    </source>
</evidence>
<evidence type="ECO:0000313" key="2">
    <source>
        <dbReference type="Proteomes" id="UP000266861"/>
    </source>
</evidence>
<keyword evidence="2" id="KW-1185">Reference proteome</keyword>
<comment type="caution">
    <text evidence="1">The sequence shown here is derived from an EMBL/GenBank/DDBJ whole genome shotgun (WGS) entry which is preliminary data.</text>
</comment>
<name>A0A397HSI0_9GLOM</name>
<dbReference type="AlphaFoldDB" id="A0A397HSI0"/>
<organism evidence="1 2">
    <name type="scientific">Diversispora epigaea</name>
    <dbReference type="NCBI Taxonomy" id="1348612"/>
    <lineage>
        <taxon>Eukaryota</taxon>
        <taxon>Fungi</taxon>
        <taxon>Fungi incertae sedis</taxon>
        <taxon>Mucoromycota</taxon>
        <taxon>Glomeromycotina</taxon>
        <taxon>Glomeromycetes</taxon>
        <taxon>Diversisporales</taxon>
        <taxon>Diversisporaceae</taxon>
        <taxon>Diversispora</taxon>
    </lineage>
</organism>
<protein>
    <submittedName>
        <fullName evidence="1">Uncharacterized protein</fullName>
    </submittedName>
</protein>
<gene>
    <name evidence="1" type="ORF">Glove_329g30</name>
</gene>
<dbReference type="EMBL" id="PQFF01000301">
    <property type="protein sequence ID" value="RHZ63480.1"/>
    <property type="molecule type" value="Genomic_DNA"/>
</dbReference>
<sequence length="60" mass="6819">MSDITSETLHSSKKICPLDSKELKDNELERLTMFSTVDSLDSVPLHTETLNQQKMNPDIL</sequence>
<proteinExistence type="predicted"/>
<accession>A0A397HSI0</accession>
<reference evidence="1 2" key="1">
    <citation type="submission" date="2018-08" db="EMBL/GenBank/DDBJ databases">
        <title>Genome and evolution of the arbuscular mycorrhizal fungus Diversispora epigaea (formerly Glomus versiforme) and its bacterial endosymbionts.</title>
        <authorList>
            <person name="Sun X."/>
            <person name="Fei Z."/>
            <person name="Harrison M."/>
        </authorList>
    </citation>
    <scope>NUCLEOTIDE SEQUENCE [LARGE SCALE GENOMIC DNA]</scope>
    <source>
        <strain evidence="1 2">IT104</strain>
    </source>
</reference>
<dbReference type="Proteomes" id="UP000266861">
    <property type="component" value="Unassembled WGS sequence"/>
</dbReference>